<evidence type="ECO:0000313" key="2">
    <source>
        <dbReference type="EMBL" id="EMS77763.1"/>
    </source>
</evidence>
<keyword evidence="1" id="KW-1133">Transmembrane helix</keyword>
<dbReference type="PROSITE" id="PS51257">
    <property type="entry name" value="PROKAR_LIPOPROTEIN"/>
    <property type="match status" value="1"/>
</dbReference>
<sequence length="186" mass="20935">MKSKGPDFWKKIPVPAVILGGIIVLGCVLYAGFMVYPSYQAYSQTRQAIDEKKEVLENKRQMAATYARARQMTQTPFDTHLPLPETVSLPRTNLIAVTRQLTRIAGSHQLDILGHTVHINGVTDQSRSIAMTVQLQGGWNKFRAYLVDVMALDSFNAMDGLHIYTDDAGTRYYTIDIRLWLEAQTS</sequence>
<keyword evidence="1" id="KW-0812">Transmembrane</keyword>
<reference evidence="2 3" key="1">
    <citation type="journal article" date="2013" name="Genome Announc.">
        <title>Draft Genome Sequence of Desulfotignum phosphitoxidans DSM 13687 Strain FiPS-3.</title>
        <authorList>
            <person name="Poehlein A."/>
            <person name="Daniel R."/>
            <person name="Simeonova D.D."/>
        </authorList>
    </citation>
    <scope>NUCLEOTIDE SEQUENCE [LARGE SCALE GENOMIC DNA]</scope>
    <source>
        <strain evidence="2 3">DSM 13687</strain>
    </source>
</reference>
<comment type="caution">
    <text evidence="2">The sequence shown here is derived from an EMBL/GenBank/DDBJ whole genome shotgun (WGS) entry which is preliminary data.</text>
</comment>
<evidence type="ECO:0000313" key="3">
    <source>
        <dbReference type="Proteomes" id="UP000014216"/>
    </source>
</evidence>
<accession>S0FRR8</accession>
<dbReference type="Proteomes" id="UP000014216">
    <property type="component" value="Unassembled WGS sequence"/>
</dbReference>
<organism evidence="2 3">
    <name type="scientific">Desulfotignum phosphitoxidans DSM 13687</name>
    <dbReference type="NCBI Taxonomy" id="1286635"/>
    <lineage>
        <taxon>Bacteria</taxon>
        <taxon>Pseudomonadati</taxon>
        <taxon>Thermodesulfobacteriota</taxon>
        <taxon>Desulfobacteria</taxon>
        <taxon>Desulfobacterales</taxon>
        <taxon>Desulfobacteraceae</taxon>
        <taxon>Desulfotignum</taxon>
    </lineage>
</organism>
<dbReference type="EMBL" id="APJX01000012">
    <property type="protein sequence ID" value="EMS77763.1"/>
    <property type="molecule type" value="Genomic_DNA"/>
</dbReference>
<gene>
    <name evidence="2" type="ORF">Dpo_12c00410</name>
</gene>
<proteinExistence type="predicted"/>
<protein>
    <submittedName>
        <fullName evidence="2">Uncharacterized protein</fullName>
    </submittedName>
</protein>
<feature type="transmembrane region" description="Helical" evidence="1">
    <location>
        <begin position="12"/>
        <end position="36"/>
    </location>
</feature>
<keyword evidence="1" id="KW-0472">Membrane</keyword>
<name>S0FRR8_9BACT</name>
<dbReference type="AlphaFoldDB" id="S0FRR8"/>
<keyword evidence="3" id="KW-1185">Reference proteome</keyword>
<evidence type="ECO:0000256" key="1">
    <source>
        <dbReference type="SAM" id="Phobius"/>
    </source>
</evidence>
<dbReference type="RefSeq" id="WP_006968201.1">
    <property type="nucleotide sequence ID" value="NZ_APJX01000012.1"/>
</dbReference>